<dbReference type="Gene3D" id="3.30.70.270">
    <property type="match status" value="1"/>
</dbReference>
<keyword evidence="4" id="KW-0472">Membrane</keyword>
<dbReference type="CDD" id="cd18773">
    <property type="entry name" value="PDC1_HK_sensor"/>
    <property type="match status" value="1"/>
</dbReference>
<feature type="domain" description="PAC" evidence="6">
    <location>
        <begin position="450"/>
        <end position="502"/>
    </location>
</feature>
<dbReference type="PROSITE" id="PS50887">
    <property type="entry name" value="GGDEF"/>
    <property type="match status" value="1"/>
</dbReference>
<dbReference type="NCBIfam" id="TIGR00229">
    <property type="entry name" value="sensory_box"/>
    <property type="match status" value="1"/>
</dbReference>
<dbReference type="PROSITE" id="PS50112">
    <property type="entry name" value="PAS"/>
    <property type="match status" value="1"/>
</dbReference>
<dbReference type="Gene3D" id="3.30.450.20">
    <property type="entry name" value="PAS domain"/>
    <property type="match status" value="2"/>
</dbReference>
<dbReference type="CDD" id="cd18774">
    <property type="entry name" value="PDC2_HK_sensor"/>
    <property type="match status" value="1"/>
</dbReference>
<dbReference type="RefSeq" id="WP_258813909.1">
    <property type="nucleotide sequence ID" value="NZ_JANUGU010000009.1"/>
</dbReference>
<dbReference type="Pfam" id="PF08447">
    <property type="entry name" value="PAS_3"/>
    <property type="match status" value="1"/>
</dbReference>
<evidence type="ECO:0000259" key="5">
    <source>
        <dbReference type="PROSITE" id="PS50112"/>
    </source>
</evidence>
<name>A0ABT2D3A1_9BURK</name>
<evidence type="ECO:0000259" key="6">
    <source>
        <dbReference type="PROSITE" id="PS50113"/>
    </source>
</evidence>
<organism evidence="8 9">
    <name type="scientific">Massilia terrae</name>
    <dbReference type="NCBI Taxonomy" id="1811224"/>
    <lineage>
        <taxon>Bacteria</taxon>
        <taxon>Pseudomonadati</taxon>
        <taxon>Pseudomonadota</taxon>
        <taxon>Betaproteobacteria</taxon>
        <taxon>Burkholderiales</taxon>
        <taxon>Oxalobacteraceae</taxon>
        <taxon>Telluria group</taxon>
        <taxon>Massilia</taxon>
    </lineage>
</organism>
<feature type="transmembrane region" description="Helical" evidence="4">
    <location>
        <begin position="12"/>
        <end position="34"/>
    </location>
</feature>
<dbReference type="InterPro" id="IPR035965">
    <property type="entry name" value="PAS-like_dom_sf"/>
</dbReference>
<dbReference type="NCBIfam" id="TIGR00254">
    <property type="entry name" value="GGDEF"/>
    <property type="match status" value="1"/>
</dbReference>
<dbReference type="SMART" id="SM00091">
    <property type="entry name" value="PAS"/>
    <property type="match status" value="1"/>
</dbReference>
<dbReference type="InterPro" id="IPR000014">
    <property type="entry name" value="PAS"/>
</dbReference>
<evidence type="ECO:0000313" key="8">
    <source>
        <dbReference type="EMBL" id="MCS0660717.1"/>
    </source>
</evidence>
<dbReference type="EC" id="2.7.7.65" evidence="1"/>
<feature type="coiled-coil region" evidence="3">
    <location>
        <begin position="497"/>
        <end position="528"/>
    </location>
</feature>
<evidence type="ECO:0000313" key="9">
    <source>
        <dbReference type="Proteomes" id="UP001204621"/>
    </source>
</evidence>
<feature type="domain" description="GGDEF" evidence="7">
    <location>
        <begin position="563"/>
        <end position="690"/>
    </location>
</feature>
<dbReference type="Pfam" id="PF00990">
    <property type="entry name" value="GGDEF"/>
    <property type="match status" value="1"/>
</dbReference>
<dbReference type="InterPro" id="IPR000700">
    <property type="entry name" value="PAS-assoc_C"/>
</dbReference>
<dbReference type="SUPFAM" id="SSF55785">
    <property type="entry name" value="PYP-like sensor domain (PAS domain)"/>
    <property type="match status" value="1"/>
</dbReference>
<evidence type="ECO:0000259" key="7">
    <source>
        <dbReference type="PROSITE" id="PS50887"/>
    </source>
</evidence>
<accession>A0ABT2D3A1</accession>
<keyword evidence="8" id="KW-0808">Transferase</keyword>
<evidence type="ECO:0000256" key="1">
    <source>
        <dbReference type="ARBA" id="ARBA00012528"/>
    </source>
</evidence>
<dbReference type="SUPFAM" id="SSF55073">
    <property type="entry name" value="Nucleotide cyclase"/>
    <property type="match status" value="1"/>
</dbReference>
<proteinExistence type="predicted"/>
<dbReference type="InterPro" id="IPR013655">
    <property type="entry name" value="PAS_fold_3"/>
</dbReference>
<dbReference type="EMBL" id="JANUGU010000009">
    <property type="protein sequence ID" value="MCS0660717.1"/>
    <property type="molecule type" value="Genomic_DNA"/>
</dbReference>
<dbReference type="InterPro" id="IPR029787">
    <property type="entry name" value="Nucleotide_cyclase"/>
</dbReference>
<gene>
    <name evidence="8" type="ORF">NX778_21830</name>
</gene>
<comment type="caution">
    <text evidence="8">The sequence shown here is derived from an EMBL/GenBank/DDBJ whole genome shotgun (WGS) entry which is preliminary data.</text>
</comment>
<evidence type="ECO:0000256" key="3">
    <source>
        <dbReference type="SAM" id="Coils"/>
    </source>
</evidence>
<feature type="domain" description="PAS" evidence="5">
    <location>
        <begin position="376"/>
        <end position="446"/>
    </location>
</feature>
<dbReference type="CDD" id="cd01949">
    <property type="entry name" value="GGDEF"/>
    <property type="match status" value="1"/>
</dbReference>
<dbReference type="PANTHER" id="PTHR45138">
    <property type="entry name" value="REGULATORY COMPONENTS OF SENSORY TRANSDUCTION SYSTEM"/>
    <property type="match status" value="1"/>
</dbReference>
<dbReference type="InterPro" id="IPR043128">
    <property type="entry name" value="Rev_trsase/Diguanyl_cyclase"/>
</dbReference>
<protein>
    <recommendedName>
        <fullName evidence="1">diguanylate cyclase</fullName>
        <ecNumber evidence="1">2.7.7.65</ecNumber>
    </recommendedName>
</protein>
<keyword evidence="4" id="KW-0812">Transmembrane</keyword>
<reference evidence="8 9" key="1">
    <citation type="submission" date="2022-08" db="EMBL/GenBank/DDBJ databases">
        <title>Reclassification of Massilia species as members of the genera Telluria, Duganella, Pseudoduganella, Mokoshia gen. nov. and Zemynaea gen. nov. using orthogonal and non-orthogonal genome-based approaches.</title>
        <authorList>
            <person name="Bowman J.P."/>
        </authorList>
    </citation>
    <scope>NUCLEOTIDE SEQUENCE [LARGE SCALE GENOMIC DNA]</scope>
    <source>
        <strain evidence="8 9">JCM 31606</strain>
    </source>
</reference>
<evidence type="ECO:0000256" key="4">
    <source>
        <dbReference type="SAM" id="Phobius"/>
    </source>
</evidence>
<dbReference type="InterPro" id="IPR001610">
    <property type="entry name" value="PAC"/>
</dbReference>
<evidence type="ECO:0000256" key="2">
    <source>
        <dbReference type="ARBA" id="ARBA00034247"/>
    </source>
</evidence>
<sequence length="690" mass="76033">MRDASPRWSVYAYLAALVVACLGPGLVGAALLLIHEYREGHERLEKDTILTARALVQAVDAHLMEAEVAAQSLSTAGSLARGDFAEFRRGALLLLKVARPGSNIVVTDRNGQQIFNTLQQPGQPLYLNRDPVVLHRLQQVLETGEPVISNLFIGGLTKRPIMTIDVPVFVRDKATFVLSIGVQPEEFNAILMNQRLPPGWLAAVFDGVGTTVARTHGAKQFVGQKGTQEFIQRIHDVGEGSMESTTREGIRTFSVFSRSPTTGWSVGIGIPLASLEASLRRSLWIFAAGMVVLFALGISLAWFWAGRIARSVRSLTASALALGNGEKPERPALHIREALEVADALDEASKLLSDRTAALQSSNRSLKESERALLESETLFRAAFEQAAVGMSRVSLDGKFIQVNDKLCAIVGHEREALLALTFQEITHPDDLERDLDCVRQLLAGSINSYSLEKRYIRKDGATNWVNIAASLVRQRSGEADYFIVVIEDIQPRKTAEAALEETRKSHERRLEQQVAERTEALTSANKELERLAHHDALTGLENRLAANERLRFEFLRLKRTGNVYSVLMLDVDHFKRINDTYGHETGDHVLRQMGELLAEVTRKTDFVARFGGEEFLVILPDTDATGAMEGAEKIRQAANARVFPAVGHVTLSIGIATAKAADSNEDEAVRRADKALYRAKHGGRNTIRC</sequence>
<dbReference type="PROSITE" id="PS51257">
    <property type="entry name" value="PROKAR_LIPOPROTEIN"/>
    <property type="match status" value="1"/>
</dbReference>
<dbReference type="PROSITE" id="PS50113">
    <property type="entry name" value="PAC"/>
    <property type="match status" value="1"/>
</dbReference>
<comment type="catalytic activity">
    <reaction evidence="2">
        <text>2 GTP = 3',3'-c-di-GMP + 2 diphosphate</text>
        <dbReference type="Rhea" id="RHEA:24898"/>
        <dbReference type="ChEBI" id="CHEBI:33019"/>
        <dbReference type="ChEBI" id="CHEBI:37565"/>
        <dbReference type="ChEBI" id="CHEBI:58805"/>
        <dbReference type="EC" id="2.7.7.65"/>
    </reaction>
</comment>
<keyword evidence="8" id="KW-0548">Nucleotidyltransferase</keyword>
<dbReference type="CDD" id="cd00130">
    <property type="entry name" value="PAS"/>
    <property type="match status" value="1"/>
</dbReference>
<dbReference type="GO" id="GO:0052621">
    <property type="term" value="F:diguanylate cyclase activity"/>
    <property type="evidence" value="ECO:0007669"/>
    <property type="project" value="UniProtKB-EC"/>
</dbReference>
<feature type="transmembrane region" description="Helical" evidence="4">
    <location>
        <begin position="283"/>
        <end position="305"/>
    </location>
</feature>
<dbReference type="Proteomes" id="UP001204621">
    <property type="component" value="Unassembled WGS sequence"/>
</dbReference>
<keyword evidence="4" id="KW-1133">Transmembrane helix</keyword>
<keyword evidence="3" id="KW-0175">Coiled coil</keyword>
<keyword evidence="9" id="KW-1185">Reference proteome</keyword>
<dbReference type="SMART" id="SM00086">
    <property type="entry name" value="PAC"/>
    <property type="match status" value="1"/>
</dbReference>
<dbReference type="PANTHER" id="PTHR45138:SF9">
    <property type="entry name" value="DIGUANYLATE CYCLASE DGCM-RELATED"/>
    <property type="match status" value="1"/>
</dbReference>
<dbReference type="SMART" id="SM00267">
    <property type="entry name" value="GGDEF"/>
    <property type="match status" value="1"/>
</dbReference>
<dbReference type="InterPro" id="IPR050469">
    <property type="entry name" value="Diguanylate_Cyclase"/>
</dbReference>
<dbReference type="InterPro" id="IPR000160">
    <property type="entry name" value="GGDEF_dom"/>
</dbReference>